<protein>
    <recommendedName>
        <fullName evidence="5">DUF2062 domain-containing protein</fullName>
    </recommendedName>
</protein>
<dbReference type="Proteomes" id="UP001296706">
    <property type="component" value="Unassembled WGS sequence"/>
</dbReference>
<proteinExistence type="predicted"/>
<name>A0ABX1R672_9PSEU</name>
<keyword evidence="2" id="KW-0812">Transmembrane</keyword>
<feature type="region of interest" description="Disordered" evidence="1">
    <location>
        <begin position="169"/>
        <end position="194"/>
    </location>
</feature>
<feature type="transmembrane region" description="Helical" evidence="2">
    <location>
        <begin position="40"/>
        <end position="64"/>
    </location>
</feature>
<dbReference type="RefSeq" id="WP_169393966.1">
    <property type="nucleotide sequence ID" value="NZ_BAAAJH010000017.1"/>
</dbReference>
<keyword evidence="2" id="KW-1133">Transmembrane helix</keyword>
<gene>
    <name evidence="3" type="ORF">HF577_02030</name>
</gene>
<evidence type="ECO:0000256" key="1">
    <source>
        <dbReference type="SAM" id="MobiDB-lite"/>
    </source>
</evidence>
<evidence type="ECO:0008006" key="5">
    <source>
        <dbReference type="Google" id="ProtNLM"/>
    </source>
</evidence>
<keyword evidence="2" id="KW-0472">Membrane</keyword>
<reference evidence="3 4" key="1">
    <citation type="submission" date="2020-04" db="EMBL/GenBank/DDBJ databases">
        <authorList>
            <person name="Klaysubun C."/>
            <person name="Duangmal K."/>
            <person name="Lipun K."/>
        </authorList>
    </citation>
    <scope>NUCLEOTIDE SEQUENCE [LARGE SCALE GENOMIC DNA]</scope>
    <source>
        <strain evidence="3 4">JCM 11839</strain>
    </source>
</reference>
<evidence type="ECO:0000313" key="3">
    <source>
        <dbReference type="EMBL" id="NMH75886.1"/>
    </source>
</evidence>
<feature type="transmembrane region" description="Helical" evidence="2">
    <location>
        <begin position="12"/>
        <end position="34"/>
    </location>
</feature>
<dbReference type="EMBL" id="JAAXKY010000003">
    <property type="protein sequence ID" value="NMH75886.1"/>
    <property type="molecule type" value="Genomic_DNA"/>
</dbReference>
<organism evidence="3 4">
    <name type="scientific">Pseudonocardia xinjiangensis</name>
    <dbReference type="NCBI Taxonomy" id="75289"/>
    <lineage>
        <taxon>Bacteria</taxon>
        <taxon>Bacillati</taxon>
        <taxon>Actinomycetota</taxon>
        <taxon>Actinomycetes</taxon>
        <taxon>Pseudonocardiales</taxon>
        <taxon>Pseudonocardiaceae</taxon>
        <taxon>Pseudonocardia</taxon>
    </lineage>
</organism>
<evidence type="ECO:0000256" key="2">
    <source>
        <dbReference type="SAM" id="Phobius"/>
    </source>
</evidence>
<keyword evidence="4" id="KW-1185">Reference proteome</keyword>
<feature type="transmembrane region" description="Helical" evidence="2">
    <location>
        <begin position="71"/>
        <end position="89"/>
    </location>
</feature>
<sequence>MSRPRALDLAEVGLPGAAIGAVSGVVVGLLALVVGQPVGWAAVGALTLGLPLALFGVGYGMLVARGWFRPGVFAPVAFYWMVGFPVSRLTHETVTPVLLGGNPTPPSDVLTFFAFQALVSMGFAIGFIWLYERIAPYWLMRIQDHNADARRVFGVYAEHAQTMWEARERKRARRQAGRVPAASGSARVKSRRSS</sequence>
<comment type="caution">
    <text evidence="3">The sequence shown here is derived from an EMBL/GenBank/DDBJ whole genome shotgun (WGS) entry which is preliminary data.</text>
</comment>
<accession>A0ABX1R672</accession>
<evidence type="ECO:0000313" key="4">
    <source>
        <dbReference type="Proteomes" id="UP001296706"/>
    </source>
</evidence>
<feature type="transmembrane region" description="Helical" evidence="2">
    <location>
        <begin position="109"/>
        <end position="131"/>
    </location>
</feature>